<evidence type="ECO:0000256" key="1">
    <source>
        <dbReference type="SAM" id="MobiDB-lite"/>
    </source>
</evidence>
<keyword evidence="4" id="KW-1185">Reference proteome</keyword>
<keyword evidence="2" id="KW-1133">Transmembrane helix</keyword>
<name>A0AA36N263_9DINO</name>
<sequence length="92" mass="10092">MWELDAKHFRELVMAFAAGGACLMAIFGTFRGWSQGAARTDGSASSRTISRAGGNAPADTSNGEYFLVADEHETELPWAPRHMEHMEMEDLS</sequence>
<protein>
    <submittedName>
        <fullName evidence="3">Uncharacterized protein</fullName>
    </submittedName>
</protein>
<feature type="transmembrane region" description="Helical" evidence="2">
    <location>
        <begin position="12"/>
        <end position="30"/>
    </location>
</feature>
<keyword evidence="2" id="KW-0472">Membrane</keyword>
<proteinExistence type="predicted"/>
<reference evidence="3" key="1">
    <citation type="submission" date="2023-08" db="EMBL/GenBank/DDBJ databases">
        <authorList>
            <person name="Chen Y."/>
            <person name="Shah S."/>
            <person name="Dougan E. K."/>
            <person name="Thang M."/>
            <person name="Chan C."/>
        </authorList>
    </citation>
    <scope>NUCLEOTIDE SEQUENCE</scope>
</reference>
<organism evidence="3 4">
    <name type="scientific">Effrenium voratum</name>
    <dbReference type="NCBI Taxonomy" id="2562239"/>
    <lineage>
        <taxon>Eukaryota</taxon>
        <taxon>Sar</taxon>
        <taxon>Alveolata</taxon>
        <taxon>Dinophyceae</taxon>
        <taxon>Suessiales</taxon>
        <taxon>Symbiodiniaceae</taxon>
        <taxon>Effrenium</taxon>
    </lineage>
</organism>
<gene>
    <name evidence="3" type="ORF">EVOR1521_LOCUS15062</name>
</gene>
<accession>A0AA36N263</accession>
<evidence type="ECO:0000313" key="4">
    <source>
        <dbReference type="Proteomes" id="UP001178507"/>
    </source>
</evidence>
<comment type="caution">
    <text evidence="3">The sequence shown here is derived from an EMBL/GenBank/DDBJ whole genome shotgun (WGS) entry which is preliminary data.</text>
</comment>
<evidence type="ECO:0000256" key="2">
    <source>
        <dbReference type="SAM" id="Phobius"/>
    </source>
</evidence>
<feature type="region of interest" description="Disordered" evidence="1">
    <location>
        <begin position="35"/>
        <end position="57"/>
    </location>
</feature>
<dbReference type="EMBL" id="CAUJNA010001879">
    <property type="protein sequence ID" value="CAJ1389448.1"/>
    <property type="molecule type" value="Genomic_DNA"/>
</dbReference>
<evidence type="ECO:0000313" key="3">
    <source>
        <dbReference type="EMBL" id="CAJ1389448.1"/>
    </source>
</evidence>
<dbReference type="Proteomes" id="UP001178507">
    <property type="component" value="Unassembled WGS sequence"/>
</dbReference>
<keyword evidence="2" id="KW-0812">Transmembrane</keyword>
<dbReference type="AlphaFoldDB" id="A0AA36N263"/>
<dbReference type="PROSITE" id="PS51257">
    <property type="entry name" value="PROKAR_LIPOPROTEIN"/>
    <property type="match status" value="1"/>
</dbReference>